<dbReference type="CDD" id="cd00405">
    <property type="entry name" value="PRAI"/>
    <property type="match status" value="1"/>
</dbReference>
<dbReference type="AlphaFoldDB" id="A0A1I2LEV0"/>
<evidence type="ECO:0000256" key="7">
    <source>
        <dbReference type="ARBA" id="ARBA00023141"/>
    </source>
</evidence>
<dbReference type="Pfam" id="PF00697">
    <property type="entry name" value="PRAI"/>
    <property type="match status" value="1"/>
</dbReference>
<dbReference type="OrthoDB" id="9786954at2"/>
<dbReference type="Gene3D" id="3.20.20.70">
    <property type="entry name" value="Aldolase class I"/>
    <property type="match status" value="1"/>
</dbReference>
<dbReference type="GO" id="GO:0004640">
    <property type="term" value="F:phosphoribosylanthranilate isomerase activity"/>
    <property type="evidence" value="ECO:0007669"/>
    <property type="project" value="UniProtKB-UniRule"/>
</dbReference>
<dbReference type="InterPro" id="IPR044643">
    <property type="entry name" value="TrpF_fam"/>
</dbReference>
<evidence type="ECO:0000256" key="5">
    <source>
        <dbReference type="ARBA" id="ARBA00022605"/>
    </source>
</evidence>
<keyword evidence="8 9" id="KW-0413">Isomerase</keyword>
<keyword evidence="7 9" id="KW-0057">Aromatic amino acid biosynthesis</keyword>
<accession>A0A1I2LEV0</accession>
<evidence type="ECO:0000256" key="6">
    <source>
        <dbReference type="ARBA" id="ARBA00022822"/>
    </source>
</evidence>
<dbReference type="InterPro" id="IPR001240">
    <property type="entry name" value="PRAI_dom"/>
</dbReference>
<evidence type="ECO:0000313" key="12">
    <source>
        <dbReference type="Proteomes" id="UP000198661"/>
    </source>
</evidence>
<evidence type="ECO:0000256" key="4">
    <source>
        <dbReference type="ARBA" id="ARBA00022272"/>
    </source>
</evidence>
<evidence type="ECO:0000256" key="2">
    <source>
        <dbReference type="ARBA" id="ARBA00004664"/>
    </source>
</evidence>
<dbReference type="SUPFAM" id="SSF51366">
    <property type="entry name" value="Ribulose-phoshate binding barrel"/>
    <property type="match status" value="1"/>
</dbReference>
<dbReference type="RefSeq" id="WP_092035949.1">
    <property type="nucleotide sequence ID" value="NZ_FOOK01000004.1"/>
</dbReference>
<sequence length="224" mass="24946">MRRTFVKICGLRTTSDMEALQGVDLDAAGFILVPGRRRFVPPEQLKVLLRMLPPGAMAVGVMMNPTRDEVMDWFFRADLDAVQLHGEESPEFCRWVKKTLSVQVIKAFTPDEAAEKGTAEAYAPWVDSVLLDSASGGQKGGTGIRFSWERIVEIRKKWHAAKRPVWVAGGLNPENVGELVARFAPDGVDVSSGVETDGCKDREKVRSFVERVRIYDQKPVCNPN</sequence>
<dbReference type="Proteomes" id="UP000198661">
    <property type="component" value="Unassembled WGS sequence"/>
</dbReference>
<dbReference type="PANTHER" id="PTHR42894:SF1">
    <property type="entry name" value="N-(5'-PHOSPHORIBOSYL)ANTHRANILATE ISOMERASE"/>
    <property type="match status" value="1"/>
</dbReference>
<proteinExistence type="inferred from homology"/>
<evidence type="ECO:0000313" key="11">
    <source>
        <dbReference type="EMBL" id="SFF75616.1"/>
    </source>
</evidence>
<name>A0A1I2LEV0_9BACL</name>
<dbReference type="GO" id="GO:0000162">
    <property type="term" value="P:L-tryptophan biosynthetic process"/>
    <property type="evidence" value="ECO:0007669"/>
    <property type="project" value="UniProtKB-UniRule"/>
</dbReference>
<dbReference type="EMBL" id="FOOK01000004">
    <property type="protein sequence ID" value="SFF75616.1"/>
    <property type="molecule type" value="Genomic_DNA"/>
</dbReference>
<evidence type="ECO:0000259" key="10">
    <source>
        <dbReference type="Pfam" id="PF00697"/>
    </source>
</evidence>
<evidence type="ECO:0000256" key="9">
    <source>
        <dbReference type="HAMAP-Rule" id="MF_00135"/>
    </source>
</evidence>
<organism evidence="11 12">
    <name type="scientific">Planifilum fulgidum</name>
    <dbReference type="NCBI Taxonomy" id="201973"/>
    <lineage>
        <taxon>Bacteria</taxon>
        <taxon>Bacillati</taxon>
        <taxon>Bacillota</taxon>
        <taxon>Bacilli</taxon>
        <taxon>Bacillales</taxon>
        <taxon>Thermoactinomycetaceae</taxon>
        <taxon>Planifilum</taxon>
    </lineage>
</organism>
<keyword evidence="5 9" id="KW-0028">Amino-acid biosynthesis</keyword>
<comment type="pathway">
    <text evidence="2 9">Amino-acid biosynthesis; L-tryptophan biosynthesis; L-tryptophan from chorismate: step 3/5.</text>
</comment>
<evidence type="ECO:0000256" key="1">
    <source>
        <dbReference type="ARBA" id="ARBA00001164"/>
    </source>
</evidence>
<keyword evidence="6 9" id="KW-0822">Tryptophan biosynthesis</keyword>
<evidence type="ECO:0000256" key="8">
    <source>
        <dbReference type="ARBA" id="ARBA00023235"/>
    </source>
</evidence>
<comment type="similarity">
    <text evidence="9">Belongs to the TrpF family.</text>
</comment>
<comment type="catalytic activity">
    <reaction evidence="1 9">
        <text>N-(5-phospho-beta-D-ribosyl)anthranilate = 1-(2-carboxyphenylamino)-1-deoxy-D-ribulose 5-phosphate</text>
        <dbReference type="Rhea" id="RHEA:21540"/>
        <dbReference type="ChEBI" id="CHEBI:18277"/>
        <dbReference type="ChEBI" id="CHEBI:58613"/>
        <dbReference type="EC" id="5.3.1.24"/>
    </reaction>
</comment>
<dbReference type="InterPro" id="IPR011060">
    <property type="entry name" value="RibuloseP-bd_barrel"/>
</dbReference>
<dbReference type="PANTHER" id="PTHR42894">
    <property type="entry name" value="N-(5'-PHOSPHORIBOSYL)ANTHRANILATE ISOMERASE"/>
    <property type="match status" value="1"/>
</dbReference>
<evidence type="ECO:0000256" key="3">
    <source>
        <dbReference type="ARBA" id="ARBA00012572"/>
    </source>
</evidence>
<keyword evidence="12" id="KW-1185">Reference proteome</keyword>
<reference evidence="11 12" key="1">
    <citation type="submission" date="2016-10" db="EMBL/GenBank/DDBJ databases">
        <authorList>
            <person name="de Groot N.N."/>
        </authorList>
    </citation>
    <scope>NUCLEOTIDE SEQUENCE [LARGE SCALE GENOMIC DNA]</scope>
    <source>
        <strain evidence="11 12">DSM 44945</strain>
    </source>
</reference>
<protein>
    <recommendedName>
        <fullName evidence="4 9">N-(5'-phosphoribosyl)anthranilate isomerase</fullName>
        <shortName evidence="9">PRAI</shortName>
        <ecNumber evidence="3 9">5.3.1.24</ecNumber>
    </recommendedName>
</protein>
<dbReference type="InterPro" id="IPR013785">
    <property type="entry name" value="Aldolase_TIM"/>
</dbReference>
<dbReference type="STRING" id="201973.SAMN04488025_104156"/>
<dbReference type="EC" id="5.3.1.24" evidence="3 9"/>
<feature type="domain" description="N-(5'phosphoribosyl) anthranilate isomerase (PRAI)" evidence="10">
    <location>
        <begin position="6"/>
        <end position="210"/>
    </location>
</feature>
<gene>
    <name evidence="9" type="primary">trpF</name>
    <name evidence="11" type="ORF">SAMN04488025_104156</name>
</gene>
<dbReference type="HAMAP" id="MF_00135">
    <property type="entry name" value="PRAI"/>
    <property type="match status" value="1"/>
</dbReference>
<dbReference type="UniPathway" id="UPA00035">
    <property type="reaction ID" value="UER00042"/>
</dbReference>